<keyword evidence="1" id="KW-1133">Transmembrane helix</keyword>
<dbReference type="AlphaFoldDB" id="A0A238LGW2"/>
<keyword evidence="1" id="KW-0472">Membrane</keyword>
<reference evidence="3 4" key="1">
    <citation type="submission" date="2017-05" db="EMBL/GenBank/DDBJ databases">
        <authorList>
            <person name="Song R."/>
            <person name="Chenine A.L."/>
            <person name="Ruprecht R.M."/>
        </authorList>
    </citation>
    <scope>NUCLEOTIDE SEQUENCE [LARGE SCALE GENOMIC DNA]</scope>
    <source>
        <strain evidence="3 4">CECT 8899</strain>
    </source>
</reference>
<dbReference type="RefSeq" id="WP_245820539.1">
    <property type="nucleotide sequence ID" value="NZ_FXZK01000005.1"/>
</dbReference>
<dbReference type="NCBIfam" id="NF047864">
    <property type="entry name" value="CBU_0592_membra"/>
    <property type="match status" value="1"/>
</dbReference>
<evidence type="ECO:0000313" key="3">
    <source>
        <dbReference type="EMBL" id="SMY08645.1"/>
    </source>
</evidence>
<keyword evidence="1" id="KW-0812">Transmembrane</keyword>
<organism evidence="3 4">
    <name type="scientific">Flavimaricola marinus</name>
    <dbReference type="NCBI Taxonomy" id="1819565"/>
    <lineage>
        <taxon>Bacteria</taxon>
        <taxon>Pseudomonadati</taxon>
        <taxon>Pseudomonadota</taxon>
        <taxon>Alphaproteobacteria</taxon>
        <taxon>Rhodobacterales</taxon>
        <taxon>Paracoccaceae</taxon>
        <taxon>Flavimaricola</taxon>
    </lineage>
</organism>
<dbReference type="EMBL" id="FXZK01000005">
    <property type="protein sequence ID" value="SMY08645.1"/>
    <property type="molecule type" value="Genomic_DNA"/>
</dbReference>
<dbReference type="Proteomes" id="UP000201613">
    <property type="component" value="Unassembled WGS sequence"/>
</dbReference>
<gene>
    <name evidence="3" type="ORF">LOM8899_02800</name>
</gene>
<feature type="transmembrane region" description="Helical" evidence="1">
    <location>
        <begin position="15"/>
        <end position="33"/>
    </location>
</feature>
<name>A0A238LGW2_9RHOB</name>
<evidence type="ECO:0000256" key="1">
    <source>
        <dbReference type="SAM" id="Phobius"/>
    </source>
</evidence>
<evidence type="ECO:0000259" key="2">
    <source>
        <dbReference type="Pfam" id="PF26604"/>
    </source>
</evidence>
<feature type="domain" description="CBU-0592-like" evidence="2">
    <location>
        <begin position="14"/>
        <end position="86"/>
    </location>
</feature>
<keyword evidence="4" id="KW-1185">Reference proteome</keyword>
<dbReference type="InterPro" id="IPR058058">
    <property type="entry name" value="CBU_0592-like"/>
</dbReference>
<evidence type="ECO:0000313" key="4">
    <source>
        <dbReference type="Proteomes" id="UP000201613"/>
    </source>
</evidence>
<sequence>MIFADYITTMPLTDLIGILGFCVYVTNYTLLTLHKLDSRGVLYFVLNIAAASCVLIGLAGSFNLAAALIQGFWIVASLAAIILRFRQDRRAPAGGAAAQT</sequence>
<protein>
    <recommendedName>
        <fullName evidence="2">CBU-0592-like domain-containing protein</fullName>
    </recommendedName>
</protein>
<feature type="transmembrane region" description="Helical" evidence="1">
    <location>
        <begin position="64"/>
        <end position="83"/>
    </location>
</feature>
<dbReference type="Pfam" id="PF26604">
    <property type="entry name" value="CBU_0592"/>
    <property type="match status" value="1"/>
</dbReference>
<feature type="transmembrane region" description="Helical" evidence="1">
    <location>
        <begin position="40"/>
        <end position="58"/>
    </location>
</feature>
<proteinExistence type="predicted"/>
<accession>A0A238LGW2</accession>